<evidence type="ECO:0008006" key="3">
    <source>
        <dbReference type="Google" id="ProtNLM"/>
    </source>
</evidence>
<dbReference type="Proteomes" id="UP001296967">
    <property type="component" value="Unassembled WGS sequence"/>
</dbReference>
<organism evidence="1 2">
    <name type="scientific">Halochromatium salexigens</name>
    <name type="common">Chromatium salexigens</name>
    <dbReference type="NCBI Taxonomy" id="49447"/>
    <lineage>
        <taxon>Bacteria</taxon>
        <taxon>Pseudomonadati</taxon>
        <taxon>Pseudomonadota</taxon>
        <taxon>Gammaproteobacteria</taxon>
        <taxon>Chromatiales</taxon>
        <taxon>Chromatiaceae</taxon>
        <taxon>Halochromatium</taxon>
    </lineage>
</organism>
<name>A0AAJ0UJD7_HALSE</name>
<reference evidence="1" key="2">
    <citation type="journal article" date="2020" name="Microorganisms">
        <title>Osmotic Adaptation and Compatible Solute Biosynthesis of Phototrophic Bacteria as Revealed from Genome Analyses.</title>
        <authorList>
            <person name="Imhoff J.F."/>
            <person name="Rahn T."/>
            <person name="Kunzel S."/>
            <person name="Keller A."/>
            <person name="Neulinger S.C."/>
        </authorList>
    </citation>
    <scope>NUCLEOTIDE SEQUENCE</scope>
    <source>
        <strain evidence="1">DSM 4395</strain>
    </source>
</reference>
<proteinExistence type="predicted"/>
<dbReference type="RefSeq" id="WP_201247119.1">
    <property type="nucleotide sequence ID" value="NZ_NHSF01000086.1"/>
</dbReference>
<sequence length="135" mass="16110">MLWLGLERGKALSEATGEDISLFDDLLQYPERWPQWYGERHPRADPRWRPWTRKLSARSRHEALTTVERCYAWLLKQGYLRYNPFEAAAVRLRAPRLAAVQARYLDEHLWQAVLEQVQAMPQTTATQRARYERTR</sequence>
<accession>A0AAJ0UJD7</accession>
<evidence type="ECO:0000313" key="2">
    <source>
        <dbReference type="Proteomes" id="UP001296967"/>
    </source>
</evidence>
<comment type="caution">
    <text evidence="1">The sequence shown here is derived from an EMBL/GenBank/DDBJ whole genome shotgun (WGS) entry which is preliminary data.</text>
</comment>
<dbReference type="EMBL" id="NHSF01000086">
    <property type="protein sequence ID" value="MBK5932273.1"/>
    <property type="molecule type" value="Genomic_DNA"/>
</dbReference>
<protein>
    <recommendedName>
        <fullName evidence="3">Integrase</fullName>
    </recommendedName>
</protein>
<gene>
    <name evidence="1" type="ORF">CCR82_17475</name>
</gene>
<dbReference type="AlphaFoldDB" id="A0AAJ0UJD7"/>
<reference evidence="1" key="1">
    <citation type="submission" date="2017-05" db="EMBL/GenBank/DDBJ databases">
        <authorList>
            <person name="Imhoff J.F."/>
            <person name="Rahn T."/>
            <person name="Kuenzel S."/>
            <person name="Neulinger S.C."/>
        </authorList>
    </citation>
    <scope>NUCLEOTIDE SEQUENCE</scope>
    <source>
        <strain evidence="1">DSM 4395</strain>
    </source>
</reference>
<keyword evidence="2" id="KW-1185">Reference proteome</keyword>
<evidence type="ECO:0000313" key="1">
    <source>
        <dbReference type="EMBL" id="MBK5932273.1"/>
    </source>
</evidence>